<sequence>MARKGKINKGITKPAEIFEAPLRYIQPITKEEAEKLPKRILMEGSANPQIASLDTSAQKLDRIVLTNEADMGRLAKQIMLPKHKKKRAKWEKVFQDLLGMTIEQAAEQQKERERLQFSQFSSEKN</sequence>
<comment type="caution">
    <text evidence="1">The sequence shown here is derived from an EMBL/GenBank/DDBJ whole genome shotgun (WGS) entry which is preliminary data.</text>
</comment>
<dbReference type="EMBL" id="JAVHJO010000001">
    <property type="protein sequence ID" value="KAK6544570.1"/>
    <property type="molecule type" value="Genomic_DNA"/>
</dbReference>
<organism evidence="1 2">
    <name type="scientific">Orbilia ellipsospora</name>
    <dbReference type="NCBI Taxonomy" id="2528407"/>
    <lineage>
        <taxon>Eukaryota</taxon>
        <taxon>Fungi</taxon>
        <taxon>Dikarya</taxon>
        <taxon>Ascomycota</taxon>
        <taxon>Pezizomycotina</taxon>
        <taxon>Orbiliomycetes</taxon>
        <taxon>Orbiliales</taxon>
        <taxon>Orbiliaceae</taxon>
        <taxon>Orbilia</taxon>
    </lineage>
</organism>
<protein>
    <recommendedName>
        <fullName evidence="3">Ribosome biogenesis protein NOP53</fullName>
    </recommendedName>
</protein>
<gene>
    <name evidence="1" type="ORF">TWF694_001258</name>
</gene>
<reference evidence="1 2" key="1">
    <citation type="submission" date="2019-10" db="EMBL/GenBank/DDBJ databases">
        <authorList>
            <person name="Palmer J.M."/>
        </authorList>
    </citation>
    <scope>NUCLEOTIDE SEQUENCE [LARGE SCALE GENOMIC DNA]</scope>
    <source>
        <strain evidence="1 2">TWF694</strain>
    </source>
</reference>
<evidence type="ECO:0008006" key="3">
    <source>
        <dbReference type="Google" id="ProtNLM"/>
    </source>
</evidence>
<evidence type="ECO:0000313" key="2">
    <source>
        <dbReference type="Proteomes" id="UP001365542"/>
    </source>
</evidence>
<evidence type="ECO:0000313" key="1">
    <source>
        <dbReference type="EMBL" id="KAK6544570.1"/>
    </source>
</evidence>
<keyword evidence="2" id="KW-1185">Reference proteome</keyword>
<accession>A0AAV9XR28</accession>
<dbReference type="Proteomes" id="UP001365542">
    <property type="component" value="Unassembled WGS sequence"/>
</dbReference>
<name>A0AAV9XR28_9PEZI</name>
<dbReference type="AlphaFoldDB" id="A0AAV9XR28"/>
<proteinExistence type="predicted"/>